<evidence type="ECO:0000256" key="1">
    <source>
        <dbReference type="SAM" id="MobiDB-lite"/>
    </source>
</evidence>
<dbReference type="Proteomes" id="UP000002149">
    <property type="component" value="Chromosome 4"/>
</dbReference>
<dbReference type="HOGENOM" id="CLU_461515_0_0_1"/>
<feature type="compositionally biased region" description="Polar residues" evidence="1">
    <location>
        <begin position="74"/>
        <end position="87"/>
    </location>
</feature>
<feature type="compositionally biased region" description="Polar residues" evidence="1">
    <location>
        <begin position="99"/>
        <end position="108"/>
    </location>
</feature>
<dbReference type="PaxDb" id="214684-Q5KJ84"/>
<dbReference type="VEuPathDB" id="FungiDB:CND00280"/>
<feature type="transmembrane region" description="Helical" evidence="2">
    <location>
        <begin position="499"/>
        <end position="521"/>
    </location>
</feature>
<organism evidence="3 4">
    <name type="scientific">Cryptococcus deneoformans (strain JEC21 / ATCC MYA-565)</name>
    <name type="common">Cryptococcus neoformans var. neoformans serotype D</name>
    <dbReference type="NCBI Taxonomy" id="214684"/>
    <lineage>
        <taxon>Eukaryota</taxon>
        <taxon>Fungi</taxon>
        <taxon>Dikarya</taxon>
        <taxon>Basidiomycota</taxon>
        <taxon>Agaricomycotina</taxon>
        <taxon>Tremellomycetes</taxon>
        <taxon>Tremellales</taxon>
        <taxon>Cryptococcaceae</taxon>
        <taxon>Cryptococcus</taxon>
        <taxon>Cryptococcus neoformans species complex</taxon>
    </lineage>
</organism>
<proteinExistence type="predicted"/>
<evidence type="ECO:0000313" key="3">
    <source>
        <dbReference type="EMBL" id="AAW43370.2"/>
    </source>
</evidence>
<dbReference type="EMBL" id="AE017344">
    <property type="protein sequence ID" value="AAW43370.2"/>
    <property type="molecule type" value="Genomic_DNA"/>
</dbReference>
<sequence length="592" mass="66263">MFPWVKKIKQAFDHHDSQANRKIPPLAPYGAYVDPFYASPATTVRLSRSSEDNPAFPAEFQLSTPPRRPYSHGKSYSSPPGSQTSPTAPLLPYSRLPDLTSTKSAGPYQTYTATRNHPSGYELVDEPISTTFNISALSPTETVTSIPETPLLTPTTDAPFFAPLNIDWVRSIVEQAKETSAGIPPGSSKDASLHLKNRSFTVPEITITDDNKPGTQQSIYTLYDFGWLLDYIGIDRPLSHFPPSVSTKASLDPSQVKAVELFIKSARNTLARSGSKMGIDNPPLTTADGVHIIDKLKKLEQFFRHDSSICTDGETTLRDDTKYNKLPPHDGPIDVPVSMFGNTICMSATLSSQTREKYKQPAYADSTMSPPQYKAERDITEKGDTRCIENEDEFVEIVLDSDKIQSAEWSIIDETTIVNDSNDTVALSESYERLVKRPRPPVPVQSIRVSQWPRVFDSQYLARPTEWKPYQMEVAPLPRSSESDIAREHPRPARRQSPLLITCFILGFFMPFIWIIGGWFINPSKPRPKPAFIDFETGVSFVLPSTNVEETKLPWYTHSHPMIRACRYAVIIGAPSITLMVVTFIIMFTVVH</sequence>
<feature type="transmembrane region" description="Helical" evidence="2">
    <location>
        <begin position="568"/>
        <end position="591"/>
    </location>
</feature>
<evidence type="ECO:0000313" key="4">
    <source>
        <dbReference type="Proteomes" id="UP000002149"/>
    </source>
</evidence>
<keyword evidence="2" id="KW-1133">Transmembrane helix</keyword>
<name>Q5KJ84_CRYD1</name>
<dbReference type="AlphaFoldDB" id="Q5KJ84"/>
<protein>
    <submittedName>
        <fullName evidence="3">Uncharacterized protein</fullName>
    </submittedName>
</protein>
<evidence type="ECO:0000256" key="2">
    <source>
        <dbReference type="SAM" id="Phobius"/>
    </source>
</evidence>
<dbReference type="KEGG" id="cne:CND00280"/>
<dbReference type="GeneID" id="3257426"/>
<dbReference type="OrthoDB" id="2570493at2759"/>
<dbReference type="RefSeq" id="XP_024512804.1">
    <property type="nucleotide sequence ID" value="XM_024656936.1"/>
</dbReference>
<reference evidence="3 4" key="1">
    <citation type="journal article" date="2005" name="Science">
        <title>The genome of the basidiomycetous yeast and human pathogen Cryptococcus neoformans.</title>
        <authorList>
            <person name="Loftus B.J."/>
            <person name="Fung E."/>
            <person name="Roncaglia P."/>
            <person name="Rowley D."/>
            <person name="Amedeo P."/>
            <person name="Bruno D."/>
            <person name="Vamathevan J."/>
            <person name="Miranda M."/>
            <person name="Anderson I.J."/>
            <person name="Fraser J.A."/>
            <person name="Allen J.E."/>
            <person name="Bosdet I.E."/>
            <person name="Brent M.R."/>
            <person name="Chiu R."/>
            <person name="Doering T.L."/>
            <person name="Donlin M.J."/>
            <person name="D'Souza C.A."/>
            <person name="Fox D.S."/>
            <person name="Grinberg V."/>
            <person name="Fu J."/>
            <person name="Fukushima M."/>
            <person name="Haas B.J."/>
            <person name="Huang J.C."/>
            <person name="Janbon G."/>
            <person name="Jones S.J."/>
            <person name="Koo H.L."/>
            <person name="Krzywinski M.I."/>
            <person name="Kwon-Chung J.K."/>
            <person name="Lengeler K.B."/>
            <person name="Maiti R."/>
            <person name="Marra M.A."/>
            <person name="Marra R.E."/>
            <person name="Mathewson C.A."/>
            <person name="Mitchell T.G."/>
            <person name="Pertea M."/>
            <person name="Riggs F.R."/>
            <person name="Salzberg S.L."/>
            <person name="Schein J.E."/>
            <person name="Shvartsbeyn A."/>
            <person name="Shin H."/>
            <person name="Shumway M."/>
            <person name="Specht C.A."/>
            <person name="Suh B.B."/>
            <person name="Tenney A."/>
            <person name="Utterback T.R."/>
            <person name="Wickes B.L."/>
            <person name="Wortman J.R."/>
            <person name="Wye N.H."/>
            <person name="Kronstad J.W."/>
            <person name="Lodge J.K."/>
            <person name="Heitman J."/>
            <person name="Davis R.W."/>
            <person name="Fraser C.M."/>
            <person name="Hyman R.W."/>
        </authorList>
    </citation>
    <scope>NUCLEOTIDE SEQUENCE [LARGE SCALE GENOMIC DNA]</scope>
    <source>
        <strain evidence="4">JEC21 / ATCC MYA-565</strain>
    </source>
</reference>
<dbReference type="InParanoid" id="Q5KJ84"/>
<keyword evidence="2" id="KW-0472">Membrane</keyword>
<keyword evidence="4" id="KW-1185">Reference proteome</keyword>
<keyword evidence="2" id="KW-0812">Transmembrane</keyword>
<accession>Q5KJ84</accession>
<feature type="region of interest" description="Disordered" evidence="1">
    <location>
        <begin position="48"/>
        <end position="108"/>
    </location>
</feature>
<gene>
    <name evidence="3" type="ordered locus">CND00280</name>
</gene>